<dbReference type="RefSeq" id="XP_036636484.1">
    <property type="nucleotide sequence ID" value="XM_036770639.1"/>
</dbReference>
<name>A0A8H7A9K0_PLEOS</name>
<proteinExistence type="predicted"/>
<dbReference type="GeneID" id="59370828"/>
<dbReference type="OrthoDB" id="2893272at2759"/>
<organism evidence="1 2">
    <name type="scientific">Pleurotus ostreatus</name>
    <name type="common">Oyster mushroom</name>
    <name type="synonym">White-rot fungus</name>
    <dbReference type="NCBI Taxonomy" id="5322"/>
    <lineage>
        <taxon>Eukaryota</taxon>
        <taxon>Fungi</taxon>
        <taxon>Dikarya</taxon>
        <taxon>Basidiomycota</taxon>
        <taxon>Agaricomycotina</taxon>
        <taxon>Agaricomycetes</taxon>
        <taxon>Agaricomycetidae</taxon>
        <taxon>Agaricales</taxon>
        <taxon>Pleurotineae</taxon>
        <taxon>Pleurotaceae</taxon>
        <taxon>Pleurotus</taxon>
    </lineage>
</organism>
<sequence length="516" mass="57885">MYHPRNSVARLPADVLLQVGDHLDGKSLARWSMASKGTHSLMNGPHASQHRYTMELARTGLIDGRSGAPHGELAQRLAYYNHSWMSGGLTISHLSLPLAGRHTVYMGNQKTPGGNSFLGTSGGYLYQVTRYHNATYLDLWELPSHRRAGLGSLPPIGKRQFITHHVIQAVAIDPSQNLLVIMDSQVPETCIWFLDLRTFKPHPEAELEDVMPFGDVDGSLVVSQLEICGNTVGVLVAPREGHSCRFPTSTPMRFFLWRSGSLTNIQDVAAPWAFHFLNEWQILIAEFRYGSNGDNMPILRLYDIRYPSARNRGQKLLLPWYGPAYKTRQPTNISFVKNLSPVPSSYHPVQAPFHHDTAAQLMGIKFTFGSYQDERPLDFPQVALCILKASVFTSGNCKDYDWFSQCLAVAPAPGIDLAFAGNRLVSSYHEPKQYLSKIAVQDLTELAAKNHPYPQIWYPSRCDNADKFRVSPFGRIISCVEPRIKKIMPTEDHLILLPDNVNQLTTDPLEVHVVNF</sequence>
<keyword evidence="2" id="KW-1185">Reference proteome</keyword>
<protein>
    <recommendedName>
        <fullName evidence="3">F-box domain-containing protein</fullName>
    </recommendedName>
</protein>
<evidence type="ECO:0000313" key="2">
    <source>
        <dbReference type="Proteomes" id="UP000623687"/>
    </source>
</evidence>
<comment type="caution">
    <text evidence="1">The sequence shown here is derived from an EMBL/GenBank/DDBJ whole genome shotgun (WGS) entry which is preliminary data.</text>
</comment>
<dbReference type="VEuPathDB" id="FungiDB:PC9H_000987"/>
<reference evidence="1" key="1">
    <citation type="submission" date="2019-07" db="EMBL/GenBank/DDBJ databases">
        <authorList>
            <person name="Palmer J.M."/>
        </authorList>
    </citation>
    <scope>NUCLEOTIDE SEQUENCE</scope>
    <source>
        <strain evidence="1">PC9</strain>
    </source>
</reference>
<accession>A0A8H7A9K0</accession>
<dbReference type="EMBL" id="JACETU010000001">
    <property type="protein sequence ID" value="KAF7440640.1"/>
    <property type="molecule type" value="Genomic_DNA"/>
</dbReference>
<dbReference type="Proteomes" id="UP000623687">
    <property type="component" value="Unassembled WGS sequence"/>
</dbReference>
<dbReference type="AlphaFoldDB" id="A0A8H7A9K0"/>
<gene>
    <name evidence="1" type="ORF">PC9H_000987</name>
</gene>
<evidence type="ECO:0000313" key="1">
    <source>
        <dbReference type="EMBL" id="KAF7440640.1"/>
    </source>
</evidence>
<evidence type="ECO:0008006" key="3">
    <source>
        <dbReference type="Google" id="ProtNLM"/>
    </source>
</evidence>